<dbReference type="InterPro" id="IPR000787">
    <property type="entry name" value="Peptidase_M29"/>
</dbReference>
<dbReference type="eggNOG" id="COG2309">
    <property type="taxonomic scope" value="Bacteria"/>
</dbReference>
<dbReference type="PANTHER" id="PTHR34448">
    <property type="entry name" value="AMINOPEPTIDASE"/>
    <property type="match status" value="1"/>
</dbReference>
<evidence type="ECO:0000313" key="10">
    <source>
        <dbReference type="EMBL" id="GAE92573.1"/>
    </source>
</evidence>
<dbReference type="AlphaFoldDB" id="W4VIC8"/>
<organism evidence="10 11">
    <name type="scientific">Gracilibacillus boraciitolerans JCM 21714</name>
    <dbReference type="NCBI Taxonomy" id="1298598"/>
    <lineage>
        <taxon>Bacteria</taxon>
        <taxon>Bacillati</taxon>
        <taxon>Bacillota</taxon>
        <taxon>Bacilli</taxon>
        <taxon>Bacillales</taxon>
        <taxon>Bacillaceae</taxon>
        <taxon>Gracilibacillus</taxon>
    </lineage>
</organism>
<comment type="caution">
    <text evidence="10">The sequence shown here is derived from an EMBL/GenBank/DDBJ whole genome shotgun (WGS) entry which is preliminary data.</text>
</comment>
<evidence type="ECO:0000256" key="1">
    <source>
        <dbReference type="ARBA" id="ARBA00001941"/>
    </source>
</evidence>
<dbReference type="GO" id="GO:0006508">
    <property type="term" value="P:proteolysis"/>
    <property type="evidence" value="ECO:0007669"/>
    <property type="project" value="UniProtKB-KW"/>
</dbReference>
<dbReference type="Gene3D" id="3.40.1830.10">
    <property type="entry name" value="Thermophilic metalloprotease (M29)"/>
    <property type="match status" value="1"/>
</dbReference>
<dbReference type="InterPro" id="IPR052170">
    <property type="entry name" value="M29_Exopeptidase"/>
</dbReference>
<comment type="cofactor">
    <cofactor evidence="1">
        <name>Co(2+)</name>
        <dbReference type="ChEBI" id="CHEBI:48828"/>
    </cofactor>
</comment>
<dbReference type="PANTHER" id="PTHR34448:SF3">
    <property type="entry name" value="AMINOPEPTIDASE AMPS"/>
    <property type="match status" value="1"/>
</dbReference>
<evidence type="ECO:0000256" key="4">
    <source>
        <dbReference type="ARBA" id="ARBA00008236"/>
    </source>
</evidence>
<dbReference type="GO" id="GO:0004177">
    <property type="term" value="F:aminopeptidase activity"/>
    <property type="evidence" value="ECO:0007669"/>
    <property type="project" value="UniProtKB-KW"/>
</dbReference>
<dbReference type="MEROPS" id="M29.002"/>
<dbReference type="RefSeq" id="WP_035722564.1">
    <property type="nucleotide sequence ID" value="NZ_BAVS01000005.1"/>
</dbReference>
<comment type="cofactor">
    <cofactor evidence="2">
        <name>Mg(2+)</name>
        <dbReference type="ChEBI" id="CHEBI:18420"/>
    </cofactor>
</comment>
<dbReference type="OrthoDB" id="9803993at2"/>
<evidence type="ECO:0000256" key="3">
    <source>
        <dbReference type="ARBA" id="ARBA00001947"/>
    </source>
</evidence>
<dbReference type="Proteomes" id="UP000019102">
    <property type="component" value="Unassembled WGS sequence"/>
</dbReference>
<name>W4VIC8_9BACI</name>
<evidence type="ECO:0000256" key="5">
    <source>
        <dbReference type="ARBA" id="ARBA00022438"/>
    </source>
</evidence>
<keyword evidence="7" id="KW-0479">Metal-binding</keyword>
<keyword evidence="6" id="KW-0645">Protease</keyword>
<keyword evidence="11" id="KW-1185">Reference proteome</keyword>
<keyword evidence="5 10" id="KW-0031">Aminopeptidase</keyword>
<dbReference type="PRINTS" id="PR00919">
    <property type="entry name" value="THERMOPTASE"/>
</dbReference>
<evidence type="ECO:0000256" key="7">
    <source>
        <dbReference type="ARBA" id="ARBA00022723"/>
    </source>
</evidence>
<dbReference type="Pfam" id="PF02073">
    <property type="entry name" value="Peptidase_M29"/>
    <property type="match status" value="1"/>
</dbReference>
<gene>
    <name evidence="10" type="ORF">JCM21714_1580</name>
</gene>
<evidence type="ECO:0000256" key="9">
    <source>
        <dbReference type="ARBA" id="ARBA00023049"/>
    </source>
</evidence>
<keyword evidence="8" id="KW-0378">Hydrolase</keyword>
<reference evidence="10 11" key="1">
    <citation type="journal article" date="2014" name="Genome Announc.">
        <title>Draft Genome Sequence of the Boron-Tolerant and Moderately Halotolerant Bacterium Gracilibacillus boraciitolerans JCM 21714T.</title>
        <authorList>
            <person name="Ahmed I."/>
            <person name="Oshima K."/>
            <person name="Suda W."/>
            <person name="Kitamura K."/>
            <person name="Iida T."/>
            <person name="Ohmori Y."/>
            <person name="Fujiwara T."/>
            <person name="Hattori M."/>
            <person name="Ohkuma M."/>
        </authorList>
    </citation>
    <scope>NUCLEOTIDE SEQUENCE [LARGE SCALE GENOMIC DNA]</scope>
    <source>
        <strain evidence="10 11">JCM 21714</strain>
    </source>
</reference>
<evidence type="ECO:0000313" key="11">
    <source>
        <dbReference type="Proteomes" id="UP000019102"/>
    </source>
</evidence>
<proteinExistence type="inferred from homology"/>
<dbReference type="EMBL" id="BAVS01000005">
    <property type="protein sequence ID" value="GAE92573.1"/>
    <property type="molecule type" value="Genomic_DNA"/>
</dbReference>
<protein>
    <submittedName>
        <fullName evidence="10">Aminopeptidase S</fullName>
    </submittedName>
</protein>
<dbReference type="STRING" id="1298598.JCM21714_1580"/>
<dbReference type="GO" id="GO:0046872">
    <property type="term" value="F:metal ion binding"/>
    <property type="evidence" value="ECO:0007669"/>
    <property type="project" value="UniProtKB-KW"/>
</dbReference>
<evidence type="ECO:0000256" key="8">
    <source>
        <dbReference type="ARBA" id="ARBA00022801"/>
    </source>
</evidence>
<evidence type="ECO:0000256" key="6">
    <source>
        <dbReference type="ARBA" id="ARBA00022670"/>
    </source>
</evidence>
<sequence length="411" mass="46270">MNTLLTKYAQLALNTGVNLQKNQGLLIQSPIEAIEFARIVVKQAYQMGAKNVHVEWKDDELTYLKMKHAPIEVLESFPEWRKDAMVSMVKQGYAVLNIYGENPDLLKDIEGERMAAVTKASSTALKEYRDYMMNDKARWSIVGYPTTEWAEKIFPDVPKEEAKDKLWKEIFRIARVDQSDPIAAWKQHNQLLKDAREYLNNKNYHKLYFQAEGTDLTIELPEGHIWHGGGAAKAADDVTFNPNIPTEEVFSMPHKYGVNGQVTSTKPLSFQGQLIENFTLTFKDGKVVDYTCEKGEQALKQLLEADEDGASRLGEVALVPHESPVSQSGIIFFNTLFDENASCHIALGKAYPTNIKGGSDMSEEEMDQHGVNDSIVHEDFMIGSQAMNIDGITASGEREAIFRNGTWAIHF</sequence>
<dbReference type="SUPFAM" id="SSF144052">
    <property type="entry name" value="Thermophilic metalloprotease-like"/>
    <property type="match status" value="1"/>
</dbReference>
<dbReference type="GO" id="GO:0008237">
    <property type="term" value="F:metallopeptidase activity"/>
    <property type="evidence" value="ECO:0007669"/>
    <property type="project" value="UniProtKB-KW"/>
</dbReference>
<keyword evidence="9" id="KW-0482">Metalloprotease</keyword>
<comment type="similarity">
    <text evidence="4">Belongs to the peptidase M29 family.</text>
</comment>
<dbReference type="InterPro" id="IPR035097">
    <property type="entry name" value="M29_N-terminal"/>
</dbReference>
<evidence type="ECO:0000256" key="2">
    <source>
        <dbReference type="ARBA" id="ARBA00001946"/>
    </source>
</evidence>
<accession>W4VIC8</accession>
<comment type="cofactor">
    <cofactor evidence="3">
        <name>Zn(2+)</name>
        <dbReference type="ChEBI" id="CHEBI:29105"/>
    </cofactor>
</comment>